<organism evidence="1">
    <name type="scientific">uncultured bacterium Ad_125_D08</name>
    <dbReference type="NCBI Taxonomy" id="1489285"/>
    <lineage>
        <taxon>Bacteria</taxon>
        <taxon>environmental samples</taxon>
    </lineage>
</organism>
<name>A0A0B4N0Y3_9BACT</name>
<dbReference type="GO" id="GO:0016787">
    <property type="term" value="F:hydrolase activity"/>
    <property type="evidence" value="ECO:0007669"/>
    <property type="project" value="UniProtKB-KW"/>
</dbReference>
<evidence type="ECO:0000313" key="1">
    <source>
        <dbReference type="EMBL" id="AIF26041.1"/>
    </source>
</evidence>
<protein>
    <submittedName>
        <fullName evidence="1">Putative metal-dependent phosphohydrolase HD sub domain protein</fullName>
    </submittedName>
</protein>
<reference evidence="1" key="1">
    <citation type="submission" date="2014-03" db="EMBL/GenBank/DDBJ databases">
        <title>A sequence of cellulolytic fosmid clone of goat rumen metagenome.</title>
        <authorList>
            <person name="Lee K.-T."/>
            <person name="Kim J.-Y."/>
            <person name="Kim Y.-J."/>
            <person name="Ahn J.-H."/>
            <person name="Park M.-N."/>
            <person name="Kim J.-H."/>
            <person name="Kim T.-H."/>
        </authorList>
    </citation>
    <scope>NUCLEOTIDE SEQUENCE</scope>
</reference>
<dbReference type="AlphaFoldDB" id="A0A0B4N0Y3"/>
<proteinExistence type="predicted"/>
<accession>A0A0B4N0Y3</accession>
<sequence length="52" mass="6391">MRRNVRDKNVRGDWFEEIIKDADTLRHSLRNPAEDFFYDKPRNLMLLETLVR</sequence>
<keyword evidence="1" id="KW-0378">Hydrolase</keyword>
<dbReference type="EMBL" id="KJ631389">
    <property type="protein sequence ID" value="AIF26041.1"/>
    <property type="molecule type" value="Genomic_DNA"/>
</dbReference>